<sequence length="425" mass="45746">MKHNTNLNISETNVITKAIAKAMGFGLLITLATVISIPTTAFAGDEHEHTATELHVEETAHLDEDKHDHEGESTVQTDDGHGHGTAEVEEEESHPIVLSDAQLTLADIKVEQLAVASFSLEAVATATLVVDRDRTMTLAPQLDVKIEQRHVVPGQEVAEGQPLLTLGGVAVAQAQADYINAAAEWSRVSRMSKSAVSASRYLQAQVDAELKRAILEAMKMTSKQISTLESNPATIGRYQLLAPIKGRVQQDLAKLGQIVPAGTALMQLTDESHLWVEAQVTPTQSEKVSVGSMALVRVGDKNIEAKIIGRSHEIDSVTRTEQILVSLENPGHVIHAGQFAELYLPDSQDTGFVLPDAALTRGGDGDWQVFIQGEEGFEAFEVEVVESQRGLNLVRGLAVGSKVVVSGAFFLASELAKSGFDIHNH</sequence>
<dbReference type="Gene3D" id="2.40.50.100">
    <property type="match status" value="1"/>
</dbReference>
<dbReference type="PANTHER" id="PTHR30097">
    <property type="entry name" value="CATION EFFLUX SYSTEM PROTEIN CUSB"/>
    <property type="match status" value="1"/>
</dbReference>
<dbReference type="OrthoDB" id="9806939at2"/>
<accession>A0A553JUI8</accession>
<comment type="similarity">
    <text evidence="1">Belongs to the membrane fusion protein (MFP) (TC 8.A.1) family.</text>
</comment>
<evidence type="ECO:0000256" key="2">
    <source>
        <dbReference type="ARBA" id="ARBA00022448"/>
    </source>
</evidence>
<dbReference type="RefSeq" id="WP_143562546.1">
    <property type="nucleotide sequence ID" value="NZ_BMPL01000022.1"/>
</dbReference>
<dbReference type="Gene3D" id="1.10.287.470">
    <property type="entry name" value="Helix hairpin bin"/>
    <property type="match status" value="1"/>
</dbReference>
<dbReference type="Gene3D" id="2.40.30.170">
    <property type="match status" value="1"/>
</dbReference>
<dbReference type="GO" id="GO:0015679">
    <property type="term" value="P:plasma membrane copper ion transport"/>
    <property type="evidence" value="ECO:0007669"/>
    <property type="project" value="TreeGrafter"/>
</dbReference>
<comment type="caution">
    <text evidence="5">The sequence shown here is derived from an EMBL/GenBank/DDBJ whole genome shotgun (WGS) entry which is preliminary data.</text>
</comment>
<evidence type="ECO:0000256" key="3">
    <source>
        <dbReference type="SAM" id="MobiDB-lite"/>
    </source>
</evidence>
<dbReference type="InterPro" id="IPR051909">
    <property type="entry name" value="MFP_Cation_Efflux"/>
</dbReference>
<dbReference type="GO" id="GO:0030288">
    <property type="term" value="C:outer membrane-bounded periplasmic space"/>
    <property type="evidence" value="ECO:0007669"/>
    <property type="project" value="TreeGrafter"/>
</dbReference>
<dbReference type="PANTHER" id="PTHR30097:SF15">
    <property type="entry name" value="CATION EFFLUX SYSTEM PROTEIN CUSB"/>
    <property type="match status" value="1"/>
</dbReference>
<proteinExistence type="inferred from homology"/>
<protein>
    <submittedName>
        <fullName evidence="5">Efflux RND transporter periplasmic adaptor subunit</fullName>
    </submittedName>
</protein>
<feature type="region of interest" description="Disordered" evidence="3">
    <location>
        <begin position="64"/>
        <end position="94"/>
    </location>
</feature>
<dbReference type="SUPFAM" id="SSF111369">
    <property type="entry name" value="HlyD-like secretion proteins"/>
    <property type="match status" value="1"/>
</dbReference>
<dbReference type="Pfam" id="PF25917">
    <property type="entry name" value="BSH_RND"/>
    <property type="match status" value="1"/>
</dbReference>
<name>A0A553JUI8_SHEHA</name>
<dbReference type="Gene3D" id="2.40.420.20">
    <property type="match status" value="1"/>
</dbReference>
<evidence type="ECO:0000313" key="5">
    <source>
        <dbReference type="EMBL" id="TRY16101.1"/>
    </source>
</evidence>
<reference evidence="6" key="1">
    <citation type="submission" date="2019-07" db="EMBL/GenBank/DDBJ databases">
        <title>Shewanella sp. YLB-08 draft genomic sequence.</title>
        <authorList>
            <person name="Yu L."/>
        </authorList>
    </citation>
    <scope>NUCLEOTIDE SEQUENCE [LARGE SCALE GENOMIC DNA]</scope>
    <source>
        <strain evidence="6">JCM 20706</strain>
    </source>
</reference>
<organism evidence="5 6">
    <name type="scientific">Shewanella hanedai</name>
    <name type="common">Alteromonas hanedai</name>
    <dbReference type="NCBI Taxonomy" id="25"/>
    <lineage>
        <taxon>Bacteria</taxon>
        <taxon>Pseudomonadati</taxon>
        <taxon>Pseudomonadota</taxon>
        <taxon>Gammaproteobacteria</taxon>
        <taxon>Alteromonadales</taxon>
        <taxon>Shewanellaceae</taxon>
        <taxon>Shewanella</taxon>
    </lineage>
</organism>
<feature type="domain" description="Multidrug resistance protein MdtA-like barrel-sandwich hybrid" evidence="4">
    <location>
        <begin position="134"/>
        <end position="269"/>
    </location>
</feature>
<dbReference type="InterPro" id="IPR058625">
    <property type="entry name" value="MdtA-like_BSH"/>
</dbReference>
<gene>
    <name evidence="5" type="ORF">FN961_00240</name>
</gene>
<keyword evidence="6" id="KW-1185">Reference proteome</keyword>
<keyword evidence="2" id="KW-0813">Transport</keyword>
<feature type="compositionally biased region" description="Basic and acidic residues" evidence="3">
    <location>
        <begin position="64"/>
        <end position="86"/>
    </location>
</feature>
<dbReference type="EMBL" id="VKGK01000001">
    <property type="protein sequence ID" value="TRY16101.1"/>
    <property type="molecule type" value="Genomic_DNA"/>
</dbReference>
<evidence type="ECO:0000259" key="4">
    <source>
        <dbReference type="Pfam" id="PF25917"/>
    </source>
</evidence>
<dbReference type="AlphaFoldDB" id="A0A553JUI8"/>
<dbReference type="GO" id="GO:0046914">
    <property type="term" value="F:transition metal ion binding"/>
    <property type="evidence" value="ECO:0007669"/>
    <property type="project" value="TreeGrafter"/>
</dbReference>
<dbReference type="GO" id="GO:0060003">
    <property type="term" value="P:copper ion export"/>
    <property type="evidence" value="ECO:0007669"/>
    <property type="project" value="TreeGrafter"/>
</dbReference>
<evidence type="ECO:0000313" key="6">
    <source>
        <dbReference type="Proteomes" id="UP000318126"/>
    </source>
</evidence>
<dbReference type="Proteomes" id="UP000318126">
    <property type="component" value="Unassembled WGS sequence"/>
</dbReference>
<evidence type="ECO:0000256" key="1">
    <source>
        <dbReference type="ARBA" id="ARBA00009477"/>
    </source>
</evidence>